<dbReference type="OrthoDB" id="39581at10239"/>
<evidence type="ECO:0000313" key="2">
    <source>
        <dbReference type="Proteomes" id="UP000203896"/>
    </source>
</evidence>
<dbReference type="GeneID" id="23301296"/>
<reference evidence="1 2" key="1">
    <citation type="submission" date="2012-08" db="EMBL/GenBank/DDBJ databases">
        <title>Selection and characterization of a candidate therapeutic bacteriophage that lyses the German Escherichia coli O104:H4 outbreak strain.</title>
        <authorList>
            <person name="Merabishvilli M."/>
            <person name="De Vos D."/>
            <person name="Verbeken G."/>
            <person name="Kropinski A."/>
            <person name="Vandenheuvel D."/>
            <person name="Lavigne R."/>
            <person name="Wattiau P."/>
            <person name="Mast J."/>
            <person name="Ragimbeau C."/>
            <person name="Mossong J."/>
            <person name="Scheres J."/>
            <person name="Chanishvili N."/>
            <person name="Vaneechoutte M."/>
            <person name="Pirnay J.P."/>
        </authorList>
    </citation>
    <scope>NUCLEOTIDE SEQUENCE [LARGE SCALE GENOMIC DNA]</scope>
</reference>
<dbReference type="EMBL" id="HE978309">
    <property type="protein sequence ID" value="CEO90871.1"/>
    <property type="molecule type" value="Genomic_DNA"/>
</dbReference>
<evidence type="ECO:0000313" key="1">
    <source>
        <dbReference type="EMBL" id="CEO90871.1"/>
    </source>
</evidence>
<proteinExistence type="predicted"/>
<organism evidence="1 2">
    <name type="scientific">Enterobacteria phage GEC-3S</name>
    <dbReference type="NCBI Taxonomy" id="1222338"/>
    <lineage>
        <taxon>Viruses</taxon>
        <taxon>Duplodnaviria</taxon>
        <taxon>Heunggongvirae</taxon>
        <taxon>Uroviricota</taxon>
        <taxon>Caudoviricetes</taxon>
        <taxon>Pantevenvirales</taxon>
        <taxon>Straboviridae</taxon>
        <taxon>Krischvirus</taxon>
        <taxon>Krischvirus gec3s</taxon>
    </lineage>
</organism>
<name>A0A0B7MS90_9CAUD</name>
<sequence length="90" mass="10325">MSNKNSKVLAIADKVGYWKCWDDMEKLGGRYLDNLELHYCQARNAEVAGVAIEDIPSKVFGFSKDDTLEYVFKAVMDQAWEDAETRALDW</sequence>
<accession>A0A0B7MS90</accession>
<protein>
    <submittedName>
        <fullName evidence="1">Uncharacterized protein</fullName>
    </submittedName>
</protein>
<keyword evidence="2" id="KW-1185">Reference proteome</keyword>
<dbReference type="Proteomes" id="UP000203896">
    <property type="component" value="Segment"/>
</dbReference>
<dbReference type="RefSeq" id="YP_009118951.1">
    <property type="nucleotide sequence ID" value="NC_025425.1"/>
</dbReference>
<dbReference type="KEGG" id="vg:23301296"/>
<gene>
    <name evidence="1" type="ORF">BN201_0268</name>
</gene>